<proteinExistence type="inferred from homology"/>
<organism evidence="2 3">
    <name type="scientific">Athelia psychrophila</name>
    <dbReference type="NCBI Taxonomy" id="1759441"/>
    <lineage>
        <taxon>Eukaryota</taxon>
        <taxon>Fungi</taxon>
        <taxon>Dikarya</taxon>
        <taxon>Basidiomycota</taxon>
        <taxon>Agaricomycotina</taxon>
        <taxon>Agaricomycetes</taxon>
        <taxon>Agaricomycetidae</taxon>
        <taxon>Atheliales</taxon>
        <taxon>Atheliaceae</taxon>
        <taxon>Athelia</taxon>
    </lineage>
</organism>
<reference evidence="2 3" key="1">
    <citation type="journal article" date="2016" name="Mol. Biol. Evol.">
        <title>Comparative Genomics of Early-Diverging Mushroom-Forming Fungi Provides Insights into the Origins of Lignocellulose Decay Capabilities.</title>
        <authorList>
            <person name="Nagy L.G."/>
            <person name="Riley R."/>
            <person name="Tritt A."/>
            <person name="Adam C."/>
            <person name="Daum C."/>
            <person name="Floudas D."/>
            <person name="Sun H."/>
            <person name="Yadav J.S."/>
            <person name="Pangilinan J."/>
            <person name="Larsson K.H."/>
            <person name="Matsuura K."/>
            <person name="Barry K."/>
            <person name="Labutti K."/>
            <person name="Kuo R."/>
            <person name="Ohm R.A."/>
            <person name="Bhattacharya S.S."/>
            <person name="Shirouzu T."/>
            <person name="Yoshinaga Y."/>
            <person name="Martin F.M."/>
            <person name="Grigoriev I.V."/>
            <person name="Hibbett D.S."/>
        </authorList>
    </citation>
    <scope>NUCLEOTIDE SEQUENCE [LARGE SCALE GENOMIC DNA]</scope>
    <source>
        <strain evidence="2 3">CBS 109695</strain>
    </source>
</reference>
<dbReference type="GO" id="GO:0016616">
    <property type="term" value="F:oxidoreductase activity, acting on the CH-OH group of donors, NAD or NADP as acceptor"/>
    <property type="evidence" value="ECO:0007669"/>
    <property type="project" value="TreeGrafter"/>
</dbReference>
<dbReference type="PANTHER" id="PTHR42760:SF124">
    <property type="entry name" value="SHORT-CHAIN DEHYDROGENASE_REDUCTASE"/>
    <property type="match status" value="1"/>
</dbReference>
<dbReference type="PANTHER" id="PTHR42760">
    <property type="entry name" value="SHORT-CHAIN DEHYDROGENASES/REDUCTASES FAMILY MEMBER"/>
    <property type="match status" value="1"/>
</dbReference>
<dbReference type="InterPro" id="IPR002347">
    <property type="entry name" value="SDR_fam"/>
</dbReference>
<dbReference type="AlphaFoldDB" id="A0A166W969"/>
<dbReference type="PRINTS" id="PR00081">
    <property type="entry name" value="GDHRDH"/>
</dbReference>
<dbReference type="STRING" id="436010.A0A166W969"/>
<gene>
    <name evidence="2" type="ORF">FIBSPDRAFT_943309</name>
</gene>
<dbReference type="NCBIfam" id="NF005559">
    <property type="entry name" value="PRK07231.1"/>
    <property type="match status" value="1"/>
</dbReference>
<protein>
    <submittedName>
        <fullName evidence="2">Short-chain dehydrogenase/reductase SDR</fullName>
    </submittedName>
</protein>
<dbReference type="Gene3D" id="3.40.50.720">
    <property type="entry name" value="NAD(P)-binding Rossmann-like Domain"/>
    <property type="match status" value="1"/>
</dbReference>
<dbReference type="Pfam" id="PF13561">
    <property type="entry name" value="adh_short_C2"/>
    <property type="match status" value="1"/>
</dbReference>
<dbReference type="FunFam" id="3.40.50.720:FF:000084">
    <property type="entry name" value="Short-chain dehydrogenase reductase"/>
    <property type="match status" value="1"/>
</dbReference>
<name>A0A166W969_9AGAM</name>
<sequence>MTLTDIFGLQNKVGFVTGAGSGLGAEMAEALALAGADVVLADIDVSAAEVIAKRIRDVGRNALVFQLDVTQEDKVEDVVQATIAQVGRIDILFNNAGVAAKEALVHEMPTEQWRKLMAVNLDGVFYVARAVLKVMVKQGSGKIINTASMYGLGGSSGLAPHPGYCATKGAVLNLTREMGLQYAKHGITVNALCPGFHRTSLLGGAMQKQEFIDAMEAYTPMGRIAEASEIRGSAIFLASSASDFMTGQTLVVDGGCLAGPGCHASSAE</sequence>
<dbReference type="PRINTS" id="PR00080">
    <property type="entry name" value="SDRFAMILY"/>
</dbReference>
<dbReference type="EMBL" id="KV417482">
    <property type="protein sequence ID" value="KZP33512.1"/>
    <property type="molecule type" value="Genomic_DNA"/>
</dbReference>
<comment type="similarity">
    <text evidence="1">Belongs to the short-chain dehydrogenases/reductases (SDR) family.</text>
</comment>
<evidence type="ECO:0000256" key="1">
    <source>
        <dbReference type="ARBA" id="ARBA00006484"/>
    </source>
</evidence>
<evidence type="ECO:0000313" key="2">
    <source>
        <dbReference type="EMBL" id="KZP33512.1"/>
    </source>
</evidence>
<evidence type="ECO:0000313" key="3">
    <source>
        <dbReference type="Proteomes" id="UP000076532"/>
    </source>
</evidence>
<dbReference type="InterPro" id="IPR036291">
    <property type="entry name" value="NAD(P)-bd_dom_sf"/>
</dbReference>
<dbReference type="SUPFAM" id="SSF51735">
    <property type="entry name" value="NAD(P)-binding Rossmann-fold domains"/>
    <property type="match status" value="1"/>
</dbReference>
<dbReference type="Proteomes" id="UP000076532">
    <property type="component" value="Unassembled WGS sequence"/>
</dbReference>
<accession>A0A166W969</accession>
<dbReference type="OrthoDB" id="47007at2759"/>
<keyword evidence="3" id="KW-1185">Reference proteome</keyword>